<gene>
    <name evidence="2" type="ORF">BDV29DRAFT_173017</name>
</gene>
<reference evidence="2 3" key="1">
    <citation type="submission" date="2019-04" db="EMBL/GenBank/DDBJ databases">
        <title>Friends and foes A comparative genomics study of 23 Aspergillus species from section Flavi.</title>
        <authorList>
            <consortium name="DOE Joint Genome Institute"/>
            <person name="Kjaerbolling I."/>
            <person name="Vesth T."/>
            <person name="Frisvad J.C."/>
            <person name="Nybo J.L."/>
            <person name="Theobald S."/>
            <person name="Kildgaard S."/>
            <person name="Isbrandt T."/>
            <person name="Kuo A."/>
            <person name="Sato A."/>
            <person name="Lyhne E.K."/>
            <person name="Kogle M.E."/>
            <person name="Wiebenga A."/>
            <person name="Kun R.S."/>
            <person name="Lubbers R.J."/>
            <person name="Makela M.R."/>
            <person name="Barry K."/>
            <person name="Chovatia M."/>
            <person name="Clum A."/>
            <person name="Daum C."/>
            <person name="Haridas S."/>
            <person name="He G."/>
            <person name="LaButti K."/>
            <person name="Lipzen A."/>
            <person name="Mondo S."/>
            <person name="Riley R."/>
            <person name="Salamov A."/>
            <person name="Simmons B.A."/>
            <person name="Magnuson J.K."/>
            <person name="Henrissat B."/>
            <person name="Mortensen U.H."/>
            <person name="Larsen T.O."/>
            <person name="Devries R.P."/>
            <person name="Grigoriev I.V."/>
            <person name="Machida M."/>
            <person name="Baker S.E."/>
            <person name="Andersen M.R."/>
        </authorList>
    </citation>
    <scope>NUCLEOTIDE SEQUENCE [LARGE SCALE GENOMIC DNA]</scope>
    <source>
        <strain evidence="2 3">CBS 151.66</strain>
    </source>
</reference>
<keyword evidence="1" id="KW-0472">Membrane</keyword>
<dbReference type="AlphaFoldDB" id="A0A5N5X5Y6"/>
<evidence type="ECO:0000313" key="2">
    <source>
        <dbReference type="EMBL" id="KAB8074750.1"/>
    </source>
</evidence>
<keyword evidence="1" id="KW-0812">Transmembrane</keyword>
<keyword evidence="3" id="KW-1185">Reference proteome</keyword>
<name>A0A5N5X5Y6_9EURO</name>
<dbReference type="EMBL" id="ML732204">
    <property type="protein sequence ID" value="KAB8074750.1"/>
    <property type="molecule type" value="Genomic_DNA"/>
</dbReference>
<proteinExistence type="predicted"/>
<accession>A0A5N5X5Y6</accession>
<feature type="transmembrane region" description="Helical" evidence="1">
    <location>
        <begin position="20"/>
        <end position="37"/>
    </location>
</feature>
<evidence type="ECO:0000313" key="3">
    <source>
        <dbReference type="Proteomes" id="UP000326565"/>
    </source>
</evidence>
<dbReference type="Proteomes" id="UP000326565">
    <property type="component" value="Unassembled WGS sequence"/>
</dbReference>
<sequence length="69" mass="8028">MSKRSSVPLHLYISIYRTHVILHLVSLAGRPQIIFIFRSKPNCIRNRSINPQTKAYLRGKVQIKLKVID</sequence>
<evidence type="ECO:0000256" key="1">
    <source>
        <dbReference type="SAM" id="Phobius"/>
    </source>
</evidence>
<protein>
    <submittedName>
        <fullName evidence="2">Uncharacterized protein</fullName>
    </submittedName>
</protein>
<organism evidence="2 3">
    <name type="scientific">Aspergillus leporis</name>
    <dbReference type="NCBI Taxonomy" id="41062"/>
    <lineage>
        <taxon>Eukaryota</taxon>
        <taxon>Fungi</taxon>
        <taxon>Dikarya</taxon>
        <taxon>Ascomycota</taxon>
        <taxon>Pezizomycotina</taxon>
        <taxon>Eurotiomycetes</taxon>
        <taxon>Eurotiomycetidae</taxon>
        <taxon>Eurotiales</taxon>
        <taxon>Aspergillaceae</taxon>
        <taxon>Aspergillus</taxon>
        <taxon>Aspergillus subgen. Circumdati</taxon>
    </lineage>
</organism>
<keyword evidence="1" id="KW-1133">Transmembrane helix</keyword>